<feature type="transmembrane region" description="Helical" evidence="1">
    <location>
        <begin position="20"/>
        <end position="42"/>
    </location>
</feature>
<dbReference type="AlphaFoldDB" id="A0A1G6SZW9"/>
<feature type="transmembrane region" description="Helical" evidence="1">
    <location>
        <begin position="224"/>
        <end position="243"/>
    </location>
</feature>
<feature type="transmembrane region" description="Helical" evidence="1">
    <location>
        <begin position="150"/>
        <end position="167"/>
    </location>
</feature>
<protein>
    <submittedName>
        <fullName evidence="2">Peptidase M50B-like</fullName>
    </submittedName>
</protein>
<keyword evidence="3" id="KW-1185">Reference proteome</keyword>
<keyword evidence="1" id="KW-0472">Membrane</keyword>
<feature type="transmembrane region" description="Helical" evidence="1">
    <location>
        <begin position="174"/>
        <end position="191"/>
    </location>
</feature>
<dbReference type="InterPro" id="IPR049500">
    <property type="entry name" value="Peptidase_M50B-like"/>
</dbReference>
<sequence>MLSLMQPLPTPHRLALKPASAAPYIWLAALMSLALFGIDTWWPQFGWLARPLIWLGTLFHELGHGIAAIMVGGELVQLAIYPDGSGLATYQGVSSTMDRALVAAAGPLGAPIAGLLLFFSLGHRHAARLALAMLGAGLAVAVLLWVRNAFALGFIAALALWLTGVAWRGSERAVYLLSAFIAVEMSLSAFTRMDYLFTAGAATGAGTLPSDTAQIAQALGFSHIFWGAMLGLVALGVVAVGAWRAMRLGRLQP</sequence>
<keyword evidence="1" id="KW-1133">Transmembrane helix</keyword>
<organism evidence="2 3">
    <name type="scientific">Aquimonas voraii</name>
    <dbReference type="NCBI Taxonomy" id="265719"/>
    <lineage>
        <taxon>Bacteria</taxon>
        <taxon>Pseudomonadati</taxon>
        <taxon>Pseudomonadota</taxon>
        <taxon>Gammaproteobacteria</taxon>
        <taxon>Lysobacterales</taxon>
        <taxon>Lysobacteraceae</taxon>
        <taxon>Aquimonas</taxon>
    </lineage>
</organism>
<accession>A0A1G6SZW9</accession>
<dbReference type="STRING" id="265719.SAMN04488509_101764"/>
<dbReference type="Proteomes" id="UP000199603">
    <property type="component" value="Unassembled WGS sequence"/>
</dbReference>
<proteinExistence type="predicted"/>
<dbReference type="EMBL" id="FNAG01000001">
    <property type="protein sequence ID" value="SDD21655.1"/>
    <property type="molecule type" value="Genomic_DNA"/>
</dbReference>
<dbReference type="RefSeq" id="WP_091239030.1">
    <property type="nucleotide sequence ID" value="NZ_FNAG01000001.1"/>
</dbReference>
<name>A0A1G6SZW9_9GAMM</name>
<evidence type="ECO:0000313" key="3">
    <source>
        <dbReference type="Proteomes" id="UP000199603"/>
    </source>
</evidence>
<keyword evidence="1" id="KW-0812">Transmembrane</keyword>
<feature type="transmembrane region" description="Helical" evidence="1">
    <location>
        <begin position="126"/>
        <end position="144"/>
    </location>
</feature>
<reference evidence="2 3" key="1">
    <citation type="submission" date="2016-10" db="EMBL/GenBank/DDBJ databases">
        <authorList>
            <person name="de Groot N.N."/>
        </authorList>
    </citation>
    <scope>NUCLEOTIDE SEQUENCE [LARGE SCALE GENOMIC DNA]</scope>
    <source>
        <strain evidence="2 3">DSM 16957</strain>
    </source>
</reference>
<feature type="transmembrane region" description="Helical" evidence="1">
    <location>
        <begin position="100"/>
        <end position="119"/>
    </location>
</feature>
<dbReference type="OrthoDB" id="7425566at2"/>
<evidence type="ECO:0000313" key="2">
    <source>
        <dbReference type="EMBL" id="SDD21655.1"/>
    </source>
</evidence>
<gene>
    <name evidence="2" type="ORF">SAMN04488509_101764</name>
</gene>
<evidence type="ECO:0000256" key="1">
    <source>
        <dbReference type="SAM" id="Phobius"/>
    </source>
</evidence>
<dbReference type="Pfam" id="PF13398">
    <property type="entry name" value="Peptidase_M50B"/>
    <property type="match status" value="1"/>
</dbReference>
<feature type="transmembrane region" description="Helical" evidence="1">
    <location>
        <begin position="62"/>
        <end position="80"/>
    </location>
</feature>